<keyword evidence="3" id="KW-1185">Reference proteome</keyword>
<dbReference type="AlphaFoldDB" id="A0A1A6HNR1"/>
<proteinExistence type="predicted"/>
<reference evidence="2 3" key="1">
    <citation type="submission" date="2016-06" db="EMBL/GenBank/DDBJ databases">
        <title>The Draft Genome Sequence and Annotation of the Desert Woodrat Neotoma lepida.</title>
        <authorList>
            <person name="Campbell M."/>
            <person name="Oakeson K.F."/>
            <person name="Yandell M."/>
            <person name="Halpert J.R."/>
            <person name="Dearing D."/>
        </authorList>
    </citation>
    <scope>NUCLEOTIDE SEQUENCE [LARGE SCALE GENOMIC DNA]</scope>
    <source>
        <strain evidence="2">417</strain>
        <tissue evidence="2">Liver</tissue>
    </source>
</reference>
<name>A0A1A6HNR1_NEOLE</name>
<feature type="region of interest" description="Disordered" evidence="1">
    <location>
        <begin position="1"/>
        <end position="38"/>
    </location>
</feature>
<dbReference type="EMBL" id="LZPO01017739">
    <property type="protein sequence ID" value="OBS79884.1"/>
    <property type="molecule type" value="Genomic_DNA"/>
</dbReference>
<feature type="compositionally biased region" description="Polar residues" evidence="1">
    <location>
        <begin position="10"/>
        <end position="20"/>
    </location>
</feature>
<organism evidence="2 3">
    <name type="scientific">Neotoma lepida</name>
    <name type="common">Desert woodrat</name>
    <dbReference type="NCBI Taxonomy" id="56216"/>
    <lineage>
        <taxon>Eukaryota</taxon>
        <taxon>Metazoa</taxon>
        <taxon>Chordata</taxon>
        <taxon>Craniata</taxon>
        <taxon>Vertebrata</taxon>
        <taxon>Euteleostomi</taxon>
        <taxon>Mammalia</taxon>
        <taxon>Eutheria</taxon>
        <taxon>Euarchontoglires</taxon>
        <taxon>Glires</taxon>
        <taxon>Rodentia</taxon>
        <taxon>Myomorpha</taxon>
        <taxon>Muroidea</taxon>
        <taxon>Cricetidae</taxon>
        <taxon>Neotominae</taxon>
        <taxon>Neotoma</taxon>
    </lineage>
</organism>
<dbReference type="Proteomes" id="UP000092124">
    <property type="component" value="Unassembled WGS sequence"/>
</dbReference>
<sequence>MPQHFPLHQSWGTEGSNDTPAQPPEVRHQSLKKQNAFTRAQRNRMKLQISTLLRMRGSQTECDSRSSCLPCWNRNMRMAFITQITSAKVKGNENTKGKLTIRG</sequence>
<evidence type="ECO:0000256" key="1">
    <source>
        <dbReference type="SAM" id="MobiDB-lite"/>
    </source>
</evidence>
<comment type="caution">
    <text evidence="2">The sequence shown here is derived from an EMBL/GenBank/DDBJ whole genome shotgun (WGS) entry which is preliminary data.</text>
</comment>
<protein>
    <submittedName>
        <fullName evidence="2">Uncharacterized protein</fullName>
    </submittedName>
</protein>
<evidence type="ECO:0000313" key="2">
    <source>
        <dbReference type="EMBL" id="OBS79884.1"/>
    </source>
</evidence>
<gene>
    <name evidence="2" type="ORF">A6R68_21913</name>
</gene>
<evidence type="ECO:0000313" key="3">
    <source>
        <dbReference type="Proteomes" id="UP000092124"/>
    </source>
</evidence>
<accession>A0A1A6HNR1</accession>